<keyword evidence="7" id="KW-0269">Exonuclease</keyword>
<keyword evidence="4" id="KW-0540">Nuclease</keyword>
<evidence type="ECO:0000256" key="10">
    <source>
        <dbReference type="PIRNR" id="PIRNR009303"/>
    </source>
</evidence>
<feature type="compositionally biased region" description="Basic and acidic residues" evidence="11">
    <location>
        <begin position="377"/>
        <end position="394"/>
    </location>
</feature>
<gene>
    <name evidence="12" type="ORF">OFUS_LOCUS26094</name>
</gene>
<dbReference type="Gene3D" id="3.70.10.10">
    <property type="match status" value="1"/>
</dbReference>
<keyword evidence="3" id="KW-0597">Phosphoprotein</keyword>
<evidence type="ECO:0000256" key="11">
    <source>
        <dbReference type="SAM" id="MobiDB-lite"/>
    </source>
</evidence>
<dbReference type="CDD" id="cd00577">
    <property type="entry name" value="PCNA"/>
    <property type="match status" value="1"/>
</dbReference>
<feature type="compositionally biased region" description="Polar residues" evidence="11">
    <location>
        <begin position="274"/>
        <end position="310"/>
    </location>
</feature>
<organism evidence="12 13">
    <name type="scientific">Owenia fusiformis</name>
    <name type="common">Polychaete worm</name>
    <dbReference type="NCBI Taxonomy" id="6347"/>
    <lineage>
        <taxon>Eukaryota</taxon>
        <taxon>Metazoa</taxon>
        <taxon>Spiralia</taxon>
        <taxon>Lophotrochozoa</taxon>
        <taxon>Annelida</taxon>
        <taxon>Polychaeta</taxon>
        <taxon>Sedentaria</taxon>
        <taxon>Canalipalpata</taxon>
        <taxon>Sabellida</taxon>
        <taxon>Oweniida</taxon>
        <taxon>Oweniidae</taxon>
        <taxon>Owenia</taxon>
    </lineage>
</organism>
<keyword evidence="8" id="KW-0539">Nucleus</keyword>
<evidence type="ECO:0000256" key="2">
    <source>
        <dbReference type="ARBA" id="ARBA00008494"/>
    </source>
</evidence>
<accession>A0A8J1TM66</accession>
<dbReference type="GO" id="GO:0006281">
    <property type="term" value="P:DNA repair"/>
    <property type="evidence" value="ECO:0007669"/>
    <property type="project" value="UniProtKB-UniRule"/>
</dbReference>
<protein>
    <recommendedName>
        <fullName evidence="10">Cell cycle checkpoint control protein</fullName>
    </recommendedName>
</protein>
<feature type="compositionally biased region" description="Acidic residues" evidence="11">
    <location>
        <begin position="358"/>
        <end position="371"/>
    </location>
</feature>
<comment type="function">
    <text evidence="9">Component of the 9-1-1 cell-cycle checkpoint response complex that plays a major role in DNA repair. The 9-1-1 complex is recruited to DNA lesion upon damage by the RAD17-replication factor C (RFC) clamp loader complex. Acts then as a sliding clamp platform on DNA for several proteins involved in long-patch base excision repair (LP-BER). The 9-1-1 complex stimulates DNA polymerase beta (POLB) activity by increasing its affinity for the 3'-OH end of the primer-template and stabilizes POLB to those sites where LP-BER proceeds; endonuclease FEN1 cleavage activity on substrates with double, nick, or gap flaps of distinct sequences and lengths; and DNA ligase I (LIG1) on long-patch base excision repair substrates. The 9-1-1 complex is necessary for the recruitment of RHNO1 to sites of double-stranded breaks (DSB) occurring during the S phase. RAD9A possesses 3'-&gt;5' double stranded DNA exonuclease activity.</text>
</comment>
<dbReference type="EMBL" id="CAIIXF020000012">
    <property type="protein sequence ID" value="CAH1802413.1"/>
    <property type="molecule type" value="Genomic_DNA"/>
</dbReference>
<comment type="similarity">
    <text evidence="2 10">Belongs to the rad9 family.</text>
</comment>
<dbReference type="PIRSF" id="PIRSF009303">
    <property type="entry name" value="Cell_cycle_RAD9"/>
    <property type="match status" value="1"/>
</dbReference>
<proteinExistence type="inferred from homology"/>
<evidence type="ECO:0000256" key="7">
    <source>
        <dbReference type="ARBA" id="ARBA00022839"/>
    </source>
</evidence>
<feature type="region of interest" description="Disordered" evidence="11">
    <location>
        <begin position="437"/>
        <end position="463"/>
    </location>
</feature>
<evidence type="ECO:0000256" key="4">
    <source>
        <dbReference type="ARBA" id="ARBA00022722"/>
    </source>
</evidence>
<feature type="compositionally biased region" description="Low complexity" evidence="11">
    <location>
        <begin position="437"/>
        <end position="447"/>
    </location>
</feature>
<feature type="compositionally biased region" description="Polar residues" evidence="11">
    <location>
        <begin position="320"/>
        <end position="330"/>
    </location>
</feature>
<evidence type="ECO:0000256" key="8">
    <source>
        <dbReference type="ARBA" id="ARBA00023242"/>
    </source>
</evidence>
<dbReference type="GO" id="GO:0030896">
    <property type="term" value="C:checkpoint clamp complex"/>
    <property type="evidence" value="ECO:0007669"/>
    <property type="project" value="UniProtKB-UniRule"/>
</dbReference>
<name>A0A8J1TM66_OWEFU</name>
<evidence type="ECO:0000256" key="9">
    <source>
        <dbReference type="ARBA" id="ARBA00059283"/>
    </source>
</evidence>
<feature type="region of interest" description="Disordered" evidence="11">
    <location>
        <begin position="274"/>
        <end position="425"/>
    </location>
</feature>
<keyword evidence="5" id="KW-0227">DNA damage</keyword>
<dbReference type="GO" id="GO:0004527">
    <property type="term" value="F:exonuclease activity"/>
    <property type="evidence" value="ECO:0007669"/>
    <property type="project" value="UniProtKB-KW"/>
</dbReference>
<dbReference type="FunFam" id="3.70.10.10:FF:000005">
    <property type="entry name" value="Cell cycle checkpoint control protein"/>
    <property type="match status" value="1"/>
</dbReference>
<evidence type="ECO:0000256" key="1">
    <source>
        <dbReference type="ARBA" id="ARBA00004123"/>
    </source>
</evidence>
<dbReference type="PANTHER" id="PTHR15237:SF0">
    <property type="entry name" value="CELL CYCLE CHECKPOINT CONTROL PROTEIN"/>
    <property type="match status" value="1"/>
</dbReference>
<sequence>MKCTIPGSNIKAFGRSIHSLAKIGDELYIEPMQHGLGLRTVNSSYSAYACFIFAPGFFQHYDDGSPSNAEATEESLKCKVTMKSCLTVFKNVSSLEKTVDKCKITLDNKEDRLVFQLYCRHGIVKTHNLSYIECETLQAVFSKDLCPNLLTAQTKLLQDAVLNFQNNQEEVTLTVRPDKLTLKNYTDDEPDPTKVMHTELTLDASEFDNYQVGVDSDITFCLKELRAILGFTEGCSLPLSVHFETAGKPVVFSLDEGRGYEGNFVLATLAADDSGSSQRSTQQKHANPTANITKSTSIASKRSVNDNLSINKRDKVRNQGDVSRQDSVPRSTAKPPREGKTNQQKRTRSDASKQMDVALEELMNDDLDDLDVGAMGEPHRTPTREHRDASREQDMSSSSPEIPLQTIGGAIGTDDEDVLPGTPPSKRFKSLFFGMSQQSTSSGMTSSKHVPVVLAGDSDSEPD</sequence>
<dbReference type="Proteomes" id="UP000749559">
    <property type="component" value="Unassembled WGS sequence"/>
</dbReference>
<dbReference type="InterPro" id="IPR007268">
    <property type="entry name" value="Rad9/Ddc1"/>
</dbReference>
<reference evidence="12" key="1">
    <citation type="submission" date="2022-03" db="EMBL/GenBank/DDBJ databases">
        <authorList>
            <person name="Martin C."/>
        </authorList>
    </citation>
    <scope>NUCLEOTIDE SEQUENCE</scope>
</reference>
<dbReference type="GO" id="GO:0071479">
    <property type="term" value="P:cellular response to ionizing radiation"/>
    <property type="evidence" value="ECO:0007669"/>
    <property type="project" value="TreeGrafter"/>
</dbReference>
<evidence type="ECO:0000313" key="13">
    <source>
        <dbReference type="Proteomes" id="UP000749559"/>
    </source>
</evidence>
<dbReference type="InterPro" id="IPR026584">
    <property type="entry name" value="Rad9"/>
</dbReference>
<dbReference type="InterPro" id="IPR046938">
    <property type="entry name" value="DNA_clamp_sf"/>
</dbReference>
<evidence type="ECO:0000256" key="6">
    <source>
        <dbReference type="ARBA" id="ARBA00022801"/>
    </source>
</evidence>
<evidence type="ECO:0000313" key="12">
    <source>
        <dbReference type="EMBL" id="CAH1802413.1"/>
    </source>
</evidence>
<dbReference type="SUPFAM" id="SSF55979">
    <property type="entry name" value="DNA clamp"/>
    <property type="match status" value="2"/>
</dbReference>
<dbReference type="GO" id="GO:0000076">
    <property type="term" value="P:DNA replication checkpoint signaling"/>
    <property type="evidence" value="ECO:0007669"/>
    <property type="project" value="TreeGrafter"/>
</dbReference>
<evidence type="ECO:0000256" key="3">
    <source>
        <dbReference type="ARBA" id="ARBA00022553"/>
    </source>
</evidence>
<dbReference type="PANTHER" id="PTHR15237">
    <property type="entry name" value="DNA REPAIR PROTEIN RAD9"/>
    <property type="match status" value="1"/>
</dbReference>
<evidence type="ECO:0000256" key="5">
    <source>
        <dbReference type="ARBA" id="ARBA00022763"/>
    </source>
</evidence>
<dbReference type="Pfam" id="PF04139">
    <property type="entry name" value="Rad9"/>
    <property type="match status" value="1"/>
</dbReference>
<dbReference type="AlphaFoldDB" id="A0A8J1TM66"/>
<keyword evidence="6" id="KW-0378">Hydrolase</keyword>
<dbReference type="GO" id="GO:0031573">
    <property type="term" value="P:mitotic intra-S DNA damage checkpoint signaling"/>
    <property type="evidence" value="ECO:0007669"/>
    <property type="project" value="TreeGrafter"/>
</dbReference>
<comment type="subcellular location">
    <subcellularLocation>
        <location evidence="1">Nucleus</location>
    </subcellularLocation>
</comment>
<comment type="caution">
    <text evidence="12">The sequence shown here is derived from an EMBL/GenBank/DDBJ whole genome shotgun (WGS) entry which is preliminary data.</text>
</comment>
<keyword evidence="13" id="KW-1185">Reference proteome</keyword>
<dbReference type="OrthoDB" id="60092at2759"/>